<evidence type="ECO:0000313" key="2">
    <source>
        <dbReference type="Proteomes" id="UP000294257"/>
    </source>
</evidence>
<dbReference type="EMBL" id="SGWQ01000002">
    <property type="protein sequence ID" value="RZS43069.1"/>
    <property type="molecule type" value="Genomic_DNA"/>
</dbReference>
<reference evidence="1 2" key="1">
    <citation type="submission" date="2019-02" db="EMBL/GenBank/DDBJ databases">
        <title>Genomic Encyclopedia of Type Strains, Phase IV (KMG-IV): sequencing the most valuable type-strain genomes for metagenomic binning, comparative biology and taxonomic classification.</title>
        <authorList>
            <person name="Goeker M."/>
        </authorList>
    </citation>
    <scope>NUCLEOTIDE SEQUENCE [LARGE SCALE GENOMIC DNA]</scope>
    <source>
        <strain evidence="1 2">DSM 101727</strain>
    </source>
</reference>
<proteinExistence type="predicted"/>
<keyword evidence="2" id="KW-1185">Reference proteome</keyword>
<name>A0A4Q7L0S8_9PSEU</name>
<sequence length="100" mass="9971">MVTAAACGDGSGNLPATVQEACAALGNAPAVTPQKALAAKGQLSAKLADTPNVTRIGVSQCGGRPVIAVGVSEEVPAEDRVSEVDGVPVVWHRAQVARGQ</sequence>
<comment type="caution">
    <text evidence="1">The sequence shown here is derived from an EMBL/GenBank/DDBJ whole genome shotgun (WGS) entry which is preliminary data.</text>
</comment>
<organism evidence="1 2">
    <name type="scientific">Herbihabitans rhizosphaerae</name>
    <dbReference type="NCBI Taxonomy" id="1872711"/>
    <lineage>
        <taxon>Bacteria</taxon>
        <taxon>Bacillati</taxon>
        <taxon>Actinomycetota</taxon>
        <taxon>Actinomycetes</taxon>
        <taxon>Pseudonocardiales</taxon>
        <taxon>Pseudonocardiaceae</taxon>
        <taxon>Herbihabitans</taxon>
    </lineage>
</organism>
<dbReference type="Proteomes" id="UP000294257">
    <property type="component" value="Unassembled WGS sequence"/>
</dbReference>
<evidence type="ECO:0000313" key="1">
    <source>
        <dbReference type="EMBL" id="RZS43069.1"/>
    </source>
</evidence>
<gene>
    <name evidence="1" type="ORF">EV193_10245</name>
</gene>
<protein>
    <submittedName>
        <fullName evidence="1">Uncharacterized protein</fullName>
    </submittedName>
</protein>
<dbReference type="AlphaFoldDB" id="A0A4Q7L0S8"/>
<accession>A0A4Q7L0S8</accession>